<evidence type="ECO:0000313" key="3">
    <source>
        <dbReference type="Proteomes" id="UP000177798"/>
    </source>
</evidence>
<gene>
    <name evidence="2" type="ORF">sscle_01g002450</name>
</gene>
<evidence type="ECO:0000256" key="1">
    <source>
        <dbReference type="SAM" id="MobiDB-lite"/>
    </source>
</evidence>
<sequence length="49" mass="5432">MFDVTLVPSKDSAGSEWSKGKTSSHSSIVYLAETDKFEELHLDDAKDDN</sequence>
<accession>A0A1D9PRW7</accession>
<reference evidence="3" key="1">
    <citation type="journal article" date="2017" name="Genome Biol. Evol.">
        <title>The complete genome sequence of the phytopathogenic fungus Sclerotinia sclerotiorum reveals insights into the genome architecture of broad host range pathogens.</title>
        <authorList>
            <person name="Derbyshire M."/>
            <person name="Denton-Giles M."/>
            <person name="Hegedus D."/>
            <person name="Seifbarghy S."/>
            <person name="Rollins J."/>
            <person name="van Kan J."/>
            <person name="Seidl M.F."/>
            <person name="Faino L."/>
            <person name="Mbengue M."/>
            <person name="Navaud O."/>
            <person name="Raffaele S."/>
            <person name="Hammond-Kosack K."/>
            <person name="Heard S."/>
            <person name="Oliver R."/>
        </authorList>
    </citation>
    <scope>NUCLEOTIDE SEQUENCE [LARGE SCALE GENOMIC DNA]</scope>
    <source>
        <strain evidence="3">ATCC 18683 / 1980 / Ss-1</strain>
    </source>
</reference>
<dbReference type="RefSeq" id="XP_001589271.1">
    <property type="nucleotide sequence ID" value="XM_001589221.1"/>
</dbReference>
<evidence type="ECO:0000313" key="2">
    <source>
        <dbReference type="EMBL" id="APA05475.1"/>
    </source>
</evidence>
<dbReference type="VEuPathDB" id="FungiDB:sscle_01g002450"/>
<organism evidence="2 3">
    <name type="scientific">Sclerotinia sclerotiorum (strain ATCC 18683 / 1980 / Ss-1)</name>
    <name type="common">White mold</name>
    <name type="synonym">Whetzelinia sclerotiorum</name>
    <dbReference type="NCBI Taxonomy" id="665079"/>
    <lineage>
        <taxon>Eukaryota</taxon>
        <taxon>Fungi</taxon>
        <taxon>Dikarya</taxon>
        <taxon>Ascomycota</taxon>
        <taxon>Pezizomycotina</taxon>
        <taxon>Leotiomycetes</taxon>
        <taxon>Helotiales</taxon>
        <taxon>Sclerotiniaceae</taxon>
        <taxon>Sclerotinia</taxon>
    </lineage>
</organism>
<dbReference type="AlphaFoldDB" id="A0A1D9PRW7"/>
<dbReference type="EMBL" id="CP017814">
    <property type="protein sequence ID" value="APA05475.1"/>
    <property type="molecule type" value="Genomic_DNA"/>
</dbReference>
<dbReference type="Proteomes" id="UP000177798">
    <property type="component" value="Chromosome 1"/>
</dbReference>
<dbReference type="KEGG" id="ssl:SS1G_09904"/>
<feature type="region of interest" description="Disordered" evidence="1">
    <location>
        <begin position="1"/>
        <end position="25"/>
    </location>
</feature>
<proteinExistence type="predicted"/>
<name>A0A1D9PRW7_SCLS1</name>
<protein>
    <submittedName>
        <fullName evidence="2">Uncharacterized protein</fullName>
    </submittedName>
</protein>